<gene>
    <name evidence="1" type="ORF">KGQ19_32085</name>
</gene>
<comment type="caution">
    <text evidence="1">The sequence shown here is derived from an EMBL/GenBank/DDBJ whole genome shotgun (WGS) entry which is preliminary data.</text>
</comment>
<evidence type="ECO:0000313" key="2">
    <source>
        <dbReference type="Proteomes" id="UP000730482"/>
    </source>
</evidence>
<dbReference type="EMBL" id="JAAFYZ010000143">
    <property type="protein sequence ID" value="MBS2551518.1"/>
    <property type="molecule type" value="Genomic_DNA"/>
</dbReference>
<name>A0ABS5KZK8_9ACTN</name>
<organism evidence="1 2">
    <name type="scientific">Catenulispora pinistramenti</name>
    <dbReference type="NCBI Taxonomy" id="2705254"/>
    <lineage>
        <taxon>Bacteria</taxon>
        <taxon>Bacillati</taxon>
        <taxon>Actinomycetota</taxon>
        <taxon>Actinomycetes</taxon>
        <taxon>Catenulisporales</taxon>
        <taxon>Catenulisporaceae</taxon>
        <taxon>Catenulispora</taxon>
    </lineage>
</organism>
<reference evidence="1 2" key="1">
    <citation type="submission" date="2020-02" db="EMBL/GenBank/DDBJ databases">
        <title>Acidophilic actinobacteria isolated from forest soil.</title>
        <authorList>
            <person name="Golinska P."/>
        </authorList>
    </citation>
    <scope>NUCLEOTIDE SEQUENCE [LARGE SCALE GENOMIC DNA]</scope>
    <source>
        <strain evidence="1 2">NL8</strain>
    </source>
</reference>
<evidence type="ECO:0000313" key="1">
    <source>
        <dbReference type="EMBL" id="MBS2551518.1"/>
    </source>
</evidence>
<protein>
    <submittedName>
        <fullName evidence="1">Uncharacterized protein</fullName>
    </submittedName>
</protein>
<proteinExistence type="predicted"/>
<sequence length="245" mass="27344">MSRIKLALARPFMTPDTRLLLRHQRLDAEAGKRAGWALQIPDVEVRLVTAVNKRGPDLGKWLVPQSKGKRGVRYTGDTAIGRWYRHGAMKWDHQRVTIAGSNGTGVWLPETGGLLPGFDAVEVFQAHRRPTGSGECRSRIAAIATVGLAGRALQRIVFLDAEARELGWIPAPYFAEDDVMKFAQAAGIAYRRYAFTLARFSSARVSPTQLCEALFTRSALRVKLMSEEFSTNDWLTDPTQASRYR</sequence>
<accession>A0ABS5KZK8</accession>
<dbReference type="RefSeq" id="WP_212016174.1">
    <property type="nucleotide sequence ID" value="NZ_JAAFYZ010000143.1"/>
</dbReference>
<keyword evidence="2" id="KW-1185">Reference proteome</keyword>
<dbReference type="Proteomes" id="UP000730482">
    <property type="component" value="Unassembled WGS sequence"/>
</dbReference>